<feature type="transmembrane region" description="Helical" evidence="1">
    <location>
        <begin position="20"/>
        <end position="47"/>
    </location>
</feature>
<gene>
    <name evidence="2" type="ORF">AVESOBMORE_34</name>
</gene>
<protein>
    <submittedName>
        <fullName evidence="2">Uncharacterized protein</fullName>
    </submittedName>
</protein>
<dbReference type="Proteomes" id="UP000204647">
    <property type="component" value="Segment"/>
</dbReference>
<organism evidence="2 3">
    <name type="scientific">Bacillus phage AvesoBmore</name>
    <dbReference type="NCBI Taxonomy" id="1698451"/>
    <lineage>
        <taxon>Viruses</taxon>
        <taxon>Duplodnaviria</taxon>
        <taxon>Heunggongvirae</taxon>
        <taxon>Uroviricota</taxon>
        <taxon>Caudoviricetes</taxon>
        <taxon>Herelleviridae</taxon>
        <taxon>Bastillevirinae</taxon>
        <taxon>Bequatrovirus</taxon>
        <taxon>Bequatrovirus avesobmore</taxon>
    </lineage>
</organism>
<evidence type="ECO:0000313" key="3">
    <source>
        <dbReference type="Proteomes" id="UP000204647"/>
    </source>
</evidence>
<evidence type="ECO:0000313" key="2">
    <source>
        <dbReference type="EMBL" id="ALA13499.1"/>
    </source>
</evidence>
<dbReference type="RefSeq" id="YP_009206389.1">
    <property type="nucleotide sequence ID" value="NC_028887.1"/>
</dbReference>
<sequence>MMGLNPLKDWYKPSGYVKWYYYPIGLILFGTIIGIAWIFITIADFIYSLFSRR</sequence>
<name>A0A0K2D132_9CAUD</name>
<dbReference type="GeneID" id="26633097"/>
<reference evidence="2 3" key="1">
    <citation type="journal article" date="2015" name="Genome Announc.">
        <title>Genome Sequences of Two Bacillus cereus Group Bacteriophages, Eyuki and AvesoBmore.</title>
        <authorList>
            <person name="Erill I."/>
            <person name="Caruso S.M."/>
        </authorList>
    </citation>
    <scope>NUCLEOTIDE SEQUENCE [LARGE SCALE GENOMIC DNA]</scope>
</reference>
<dbReference type="EMBL" id="KT307976">
    <property type="protein sequence ID" value="ALA13499.1"/>
    <property type="molecule type" value="Genomic_DNA"/>
</dbReference>
<keyword evidence="1" id="KW-1133">Transmembrane helix</keyword>
<keyword evidence="3" id="KW-1185">Reference proteome</keyword>
<proteinExistence type="predicted"/>
<accession>A0A0K2D132</accession>
<dbReference type="KEGG" id="vg:26633097"/>
<keyword evidence="1" id="KW-0812">Transmembrane</keyword>
<evidence type="ECO:0000256" key="1">
    <source>
        <dbReference type="SAM" id="Phobius"/>
    </source>
</evidence>
<keyword evidence="1" id="KW-0472">Membrane</keyword>